<gene>
    <name evidence="5" type="primary">tauA</name>
    <name evidence="5" type="ordered locus">Awo_c22300</name>
</gene>
<accession>H6LC56</accession>
<dbReference type="GO" id="GO:0042597">
    <property type="term" value="C:periplasmic space"/>
    <property type="evidence" value="ECO:0007669"/>
    <property type="project" value="UniProtKB-SubCell"/>
</dbReference>
<dbReference type="PANTHER" id="PTHR30024:SF47">
    <property type="entry name" value="TAURINE-BINDING PERIPLASMIC PROTEIN"/>
    <property type="match status" value="1"/>
</dbReference>
<dbReference type="EMBL" id="CP002987">
    <property type="protein sequence ID" value="AFA49004.1"/>
    <property type="molecule type" value="Genomic_DNA"/>
</dbReference>
<dbReference type="InterPro" id="IPR001638">
    <property type="entry name" value="Solute-binding_3/MltF_N"/>
</dbReference>
<evidence type="ECO:0000256" key="3">
    <source>
        <dbReference type="ARBA" id="ARBA00022729"/>
    </source>
</evidence>
<evidence type="ECO:0000256" key="2">
    <source>
        <dbReference type="ARBA" id="ARBA00010742"/>
    </source>
</evidence>
<dbReference type="PROSITE" id="PS51257">
    <property type="entry name" value="PROKAR_LIPOPROTEIN"/>
    <property type="match status" value="1"/>
</dbReference>
<dbReference type="KEGG" id="awo:Awo_c22300"/>
<name>H6LC56_ACEWD</name>
<dbReference type="Proteomes" id="UP000007177">
    <property type="component" value="Chromosome"/>
</dbReference>
<dbReference type="AlphaFoldDB" id="H6LC56"/>
<organism evidence="5 6">
    <name type="scientific">Acetobacterium woodii (strain ATCC 29683 / DSM 1030 / JCM 2381 / KCTC 1655 / WB1)</name>
    <dbReference type="NCBI Taxonomy" id="931626"/>
    <lineage>
        <taxon>Bacteria</taxon>
        <taxon>Bacillati</taxon>
        <taxon>Bacillota</taxon>
        <taxon>Clostridia</taxon>
        <taxon>Eubacteriales</taxon>
        <taxon>Eubacteriaceae</taxon>
        <taxon>Acetobacterium</taxon>
    </lineage>
</organism>
<dbReference type="CDD" id="cd13560">
    <property type="entry name" value="PBP2_taurine"/>
    <property type="match status" value="1"/>
</dbReference>
<dbReference type="GO" id="GO:0042918">
    <property type="term" value="P:alkanesulfonate transmembrane transport"/>
    <property type="evidence" value="ECO:0007669"/>
    <property type="project" value="TreeGrafter"/>
</dbReference>
<dbReference type="InterPro" id="IPR010068">
    <property type="entry name" value="Peri-bd_TauA"/>
</dbReference>
<dbReference type="SUPFAM" id="SSF53850">
    <property type="entry name" value="Periplasmic binding protein-like II"/>
    <property type="match status" value="1"/>
</dbReference>
<evidence type="ECO:0000313" key="5">
    <source>
        <dbReference type="EMBL" id="AFA49004.1"/>
    </source>
</evidence>
<proteinExistence type="inferred from homology"/>
<keyword evidence="3" id="KW-0732">Signal</keyword>
<comment type="subcellular location">
    <subcellularLocation>
        <location evidence="1">Periplasm</location>
    </subcellularLocation>
</comment>
<reference evidence="6" key="1">
    <citation type="submission" date="2011-07" db="EMBL/GenBank/DDBJ databases">
        <title>Complete genome sequence of Acetobacterium woodii.</title>
        <authorList>
            <person name="Poehlein A."/>
            <person name="Schmidt S."/>
            <person name="Kaster A.-K."/>
            <person name="Goenrich M."/>
            <person name="Vollmers J."/>
            <person name="Thuermer A."/>
            <person name="Gottschalk G."/>
            <person name="Thauer R.K."/>
            <person name="Daniel R."/>
            <person name="Mueller V."/>
        </authorList>
    </citation>
    <scope>NUCLEOTIDE SEQUENCE [LARGE SCALE GENOMIC DNA]</scope>
    <source>
        <strain evidence="6">ATCC 29683 / DSM 1030 / JCM 2381 / KCTC 1655 / WB1</strain>
    </source>
</reference>
<dbReference type="STRING" id="931626.Awo_c22300"/>
<evidence type="ECO:0000259" key="4">
    <source>
        <dbReference type="SMART" id="SM00062"/>
    </source>
</evidence>
<reference evidence="5 6" key="2">
    <citation type="journal article" date="2012" name="PLoS ONE">
        <title>An ancient pathway combining carbon dioxide fixation with the generation and utilization of a sodium ion gradient for ATP synthesis.</title>
        <authorList>
            <person name="Poehlein A."/>
            <person name="Schmidt S."/>
            <person name="Kaster A.K."/>
            <person name="Goenrich M."/>
            <person name="Vollmers J."/>
            <person name="Thurmer A."/>
            <person name="Bertsch J."/>
            <person name="Schuchmann K."/>
            <person name="Voigt B."/>
            <person name="Hecker M."/>
            <person name="Daniel R."/>
            <person name="Thauer R.K."/>
            <person name="Gottschalk G."/>
            <person name="Muller V."/>
        </authorList>
    </citation>
    <scope>NUCLEOTIDE SEQUENCE [LARGE SCALE GENOMIC DNA]</scope>
    <source>
        <strain evidence="6">ATCC 29683 / DSM 1030 / JCM 2381 / KCTC 1655 / WB1</strain>
    </source>
</reference>
<keyword evidence="6" id="KW-1185">Reference proteome</keyword>
<feature type="domain" description="Solute-binding protein family 3/N-terminal" evidence="4">
    <location>
        <begin position="38"/>
        <end position="257"/>
    </location>
</feature>
<evidence type="ECO:0000256" key="1">
    <source>
        <dbReference type="ARBA" id="ARBA00004418"/>
    </source>
</evidence>
<dbReference type="Gene3D" id="3.40.190.10">
    <property type="entry name" value="Periplasmic binding protein-like II"/>
    <property type="match status" value="2"/>
</dbReference>
<dbReference type="OrthoDB" id="9815602at2"/>
<dbReference type="SMART" id="SM00062">
    <property type="entry name" value="PBPb"/>
    <property type="match status" value="1"/>
</dbReference>
<dbReference type="eggNOG" id="COG4521">
    <property type="taxonomic scope" value="Bacteria"/>
</dbReference>
<dbReference type="HOGENOM" id="CLU_028871_3_1_9"/>
<sequence length="346" mass="37669">MKMKKKITKRILILIIAVIMITLAGCQSKGPVGKTSTKINVGYLRVPNDEMVAKTTGIFDKYFTEKGIECNFIVFDSGVDANKALASGDIDFATMGDTNGIIAFSRGLDVELVWIHEVLGKIEALAVKNDSNISRAADLKGKVIATPFASTSHYSLLNYLKDEGIQDEVQLMDMQTSDIVAAWERGDIQAAYTWQPTLGQLLKNGTVLVSSEEMANKGYVTANVCLVRKAFSDQNPELVADFIKCLSEGGDAYRSNPQQSAAAVAKELGISTEEALAQMEGSKWLTPEAELSSEYMGTPGSPGAFAKIMKDTADFLQTQKSIDVVPSQGEFDQFINSEYLELSLKK</sequence>
<dbReference type="Pfam" id="PF09084">
    <property type="entry name" value="NMT1"/>
    <property type="match status" value="1"/>
</dbReference>
<dbReference type="PANTHER" id="PTHR30024">
    <property type="entry name" value="ALIPHATIC SULFONATES-BINDING PROTEIN-RELATED"/>
    <property type="match status" value="1"/>
</dbReference>
<comment type="similarity">
    <text evidence="2">Belongs to the bacterial solute-binding protein SsuA/TauA family.</text>
</comment>
<dbReference type="InterPro" id="IPR015168">
    <property type="entry name" value="SsuA/THI5"/>
</dbReference>
<protein>
    <submittedName>
        <fullName evidence="5">Taurine ABC transport system substrate-binding protein TauA</fullName>
    </submittedName>
</protein>
<evidence type="ECO:0000313" key="6">
    <source>
        <dbReference type="Proteomes" id="UP000007177"/>
    </source>
</evidence>